<dbReference type="Proteomes" id="UP000639643">
    <property type="component" value="Unassembled WGS sequence"/>
</dbReference>
<evidence type="ECO:0000313" key="9">
    <source>
        <dbReference type="Proteomes" id="UP000639643"/>
    </source>
</evidence>
<keyword evidence="2 6" id="KW-0812">Transmembrane</keyword>
<keyword evidence="9" id="KW-1185">Reference proteome</keyword>
<evidence type="ECO:0000256" key="4">
    <source>
        <dbReference type="ARBA" id="ARBA00023136"/>
    </source>
</evidence>
<gene>
    <name evidence="8" type="ORF">CMUS01_10300</name>
</gene>
<organism evidence="8 9">
    <name type="scientific">Colletotrichum musicola</name>
    <dbReference type="NCBI Taxonomy" id="2175873"/>
    <lineage>
        <taxon>Eukaryota</taxon>
        <taxon>Fungi</taxon>
        <taxon>Dikarya</taxon>
        <taxon>Ascomycota</taxon>
        <taxon>Pezizomycotina</taxon>
        <taxon>Sordariomycetes</taxon>
        <taxon>Hypocreomycetidae</taxon>
        <taxon>Glomerellales</taxon>
        <taxon>Glomerellaceae</taxon>
        <taxon>Colletotrichum</taxon>
        <taxon>Colletotrichum orchidearum species complex</taxon>
    </lineage>
</organism>
<evidence type="ECO:0000256" key="6">
    <source>
        <dbReference type="SAM" id="Phobius"/>
    </source>
</evidence>
<feature type="transmembrane region" description="Helical" evidence="6">
    <location>
        <begin position="104"/>
        <end position="124"/>
    </location>
</feature>
<dbReference type="PANTHER" id="PTHR31465:SF15">
    <property type="entry name" value="LIPID TRANSPORTER ATNI-RELATED"/>
    <property type="match status" value="1"/>
</dbReference>
<evidence type="ECO:0000256" key="2">
    <source>
        <dbReference type="ARBA" id="ARBA00022692"/>
    </source>
</evidence>
<feature type="signal peptide" evidence="7">
    <location>
        <begin position="1"/>
        <end position="16"/>
    </location>
</feature>
<dbReference type="GO" id="GO:0016020">
    <property type="term" value="C:membrane"/>
    <property type="evidence" value="ECO:0007669"/>
    <property type="project" value="UniProtKB-SubCell"/>
</dbReference>
<comment type="subcellular location">
    <subcellularLocation>
        <location evidence="1">Membrane</location>
        <topology evidence="1">Multi-pass membrane protein</topology>
    </subcellularLocation>
</comment>
<sequence length="401" mass="44077">MHFLLITLALTTSAMAMPAVPSPTPTPTLIDHVLEPQDVSSTAAPAPTGEFITTQYITLPGMTNSYATVPAKTIEIAIPTCVQTIKPDANGYVPPGECGALWNYYPSFAAAMVFAVFFGILTAVHIWQAATHKKRWCWVIIMASIWETLAFAFRALSSKNQQNTGILLIFQIFILLAPLWVNAFAYMTLGRMIHFFHPSRSLLHIPAPTFAAIFVGLDVISFMIQLVGGSMAGPTAPPEDQMRAIHIYMGGIGLQELFILIFVGLALKFQRDMRRAEGLLRNQSRGGWRPLMWALCFSLGMITVRIIFRLVEFSSGHGVDNPLITREAYFYVLEAVPMVFAIAVFNAVHPGAIMKGPGSEVPGLFATIKAALARRKGNLPVKQSASEQELRDTFGPRLSDY</sequence>
<feature type="transmembrane region" description="Helical" evidence="6">
    <location>
        <begin position="201"/>
        <end position="227"/>
    </location>
</feature>
<protein>
    <submittedName>
        <fullName evidence="8">RTA1 domain-containing protein</fullName>
    </submittedName>
</protein>
<keyword evidence="4 6" id="KW-0472">Membrane</keyword>
<proteinExistence type="predicted"/>
<dbReference type="AlphaFoldDB" id="A0A8H6K3P5"/>
<dbReference type="Pfam" id="PF04479">
    <property type="entry name" value="RTA1"/>
    <property type="match status" value="1"/>
</dbReference>
<feature type="transmembrane region" description="Helical" evidence="6">
    <location>
        <begin position="136"/>
        <end position="156"/>
    </location>
</feature>
<dbReference type="EMBL" id="WIGM01000471">
    <property type="protein sequence ID" value="KAF6824294.1"/>
    <property type="molecule type" value="Genomic_DNA"/>
</dbReference>
<feature type="transmembrane region" description="Helical" evidence="6">
    <location>
        <begin position="168"/>
        <end position="189"/>
    </location>
</feature>
<feature type="transmembrane region" description="Helical" evidence="6">
    <location>
        <begin position="247"/>
        <end position="269"/>
    </location>
</feature>
<evidence type="ECO:0000313" key="8">
    <source>
        <dbReference type="EMBL" id="KAF6824294.1"/>
    </source>
</evidence>
<evidence type="ECO:0000256" key="3">
    <source>
        <dbReference type="ARBA" id="ARBA00022989"/>
    </source>
</evidence>
<keyword evidence="7" id="KW-0732">Signal</keyword>
<feature type="transmembrane region" description="Helical" evidence="6">
    <location>
        <begin position="328"/>
        <end position="348"/>
    </location>
</feature>
<comment type="caution">
    <text evidence="8">The sequence shown here is derived from an EMBL/GenBank/DDBJ whole genome shotgun (WGS) entry which is preliminary data.</text>
</comment>
<evidence type="ECO:0000256" key="5">
    <source>
        <dbReference type="SAM" id="MobiDB-lite"/>
    </source>
</evidence>
<feature type="region of interest" description="Disordered" evidence="5">
    <location>
        <begin position="379"/>
        <end position="401"/>
    </location>
</feature>
<feature type="transmembrane region" description="Helical" evidence="6">
    <location>
        <begin position="290"/>
        <end position="308"/>
    </location>
</feature>
<keyword evidence="3 6" id="KW-1133">Transmembrane helix</keyword>
<dbReference type="OrthoDB" id="5384040at2759"/>
<name>A0A8H6K3P5_9PEZI</name>
<evidence type="ECO:0000256" key="1">
    <source>
        <dbReference type="ARBA" id="ARBA00004141"/>
    </source>
</evidence>
<dbReference type="PANTHER" id="PTHR31465">
    <property type="entry name" value="PROTEIN RTA1-RELATED"/>
    <property type="match status" value="1"/>
</dbReference>
<evidence type="ECO:0000256" key="7">
    <source>
        <dbReference type="SAM" id="SignalP"/>
    </source>
</evidence>
<dbReference type="InterPro" id="IPR007568">
    <property type="entry name" value="RTA1"/>
</dbReference>
<feature type="compositionally biased region" description="Basic and acidic residues" evidence="5">
    <location>
        <begin position="388"/>
        <end position="401"/>
    </location>
</feature>
<feature type="chain" id="PRO_5034849808" evidence="7">
    <location>
        <begin position="17"/>
        <end position="401"/>
    </location>
</feature>
<accession>A0A8H6K3P5</accession>
<reference evidence="8" key="1">
    <citation type="journal article" date="2020" name="Phytopathology">
        <title>Genome Sequence Resources of Colletotrichum truncatum, C. plurivorum, C. musicola, and C. sojae: Four Species Pathogenic to Soybean (Glycine max).</title>
        <authorList>
            <person name="Rogerio F."/>
            <person name="Boufleur T.R."/>
            <person name="Ciampi-Guillardi M."/>
            <person name="Sukno S.A."/>
            <person name="Thon M.R."/>
            <person name="Massola Junior N.S."/>
            <person name="Baroncelli R."/>
        </authorList>
    </citation>
    <scope>NUCLEOTIDE SEQUENCE</scope>
    <source>
        <strain evidence="8">LFN0074</strain>
    </source>
</reference>